<keyword evidence="9" id="KW-0808">Transferase</keyword>
<dbReference type="InterPro" id="IPR036485">
    <property type="entry name" value="Glu_synth_asu_C_sf"/>
</dbReference>
<comment type="pathway">
    <text evidence="1">One-carbon metabolism; methanogenesis from CO(2); 5,10-methenyl-5,6,7,8-tetrahydromethanopterin from CO(2): step 1/3.</text>
</comment>
<evidence type="ECO:0000256" key="1">
    <source>
        <dbReference type="ARBA" id="ARBA00004830"/>
    </source>
</evidence>
<dbReference type="GO" id="GO:0019386">
    <property type="term" value="P:methanogenesis, from carbon dioxide"/>
    <property type="evidence" value="ECO:0007669"/>
    <property type="project" value="UniProtKB-UniPathway"/>
</dbReference>
<organism evidence="8 10">
    <name type="scientific">Methanosphaera cuniculi</name>
    <dbReference type="NCBI Taxonomy" id="1077256"/>
    <lineage>
        <taxon>Archaea</taxon>
        <taxon>Methanobacteriati</taxon>
        <taxon>Methanobacteriota</taxon>
        <taxon>Methanomada group</taxon>
        <taxon>Methanobacteria</taxon>
        <taxon>Methanobacteriales</taxon>
        <taxon>Methanobacteriaceae</taxon>
        <taxon>Methanosphaera</taxon>
    </lineage>
</organism>
<evidence type="ECO:0000259" key="7">
    <source>
        <dbReference type="Pfam" id="PF01493"/>
    </source>
</evidence>
<comment type="caution">
    <text evidence="8">The sequence shown here is derived from an EMBL/GenBank/DDBJ whole genome shotgun (WGS) entry which is preliminary data.</text>
</comment>
<gene>
    <name evidence="9" type="primary">fhcC</name>
    <name evidence="8" type="ORF">ASJ82_04625</name>
    <name evidence="9" type="ORF">MSCUN_00620</name>
</gene>
<protein>
    <recommendedName>
        <fullName evidence="2">formylmethanofuran dehydrogenase</fullName>
        <ecNumber evidence="2">1.2.7.12</ecNumber>
    </recommendedName>
</protein>
<dbReference type="Gene3D" id="2.160.20.60">
    <property type="entry name" value="Glutamate synthase, alpha subunit, C-terminal domain"/>
    <property type="match status" value="1"/>
</dbReference>
<evidence type="ECO:0000256" key="6">
    <source>
        <dbReference type="ARBA" id="ARBA00048228"/>
    </source>
</evidence>
<dbReference type="Proteomes" id="UP000246004">
    <property type="component" value="Unassembled WGS sequence"/>
</dbReference>
<evidence type="ECO:0000256" key="4">
    <source>
        <dbReference type="ARBA" id="ARBA00022994"/>
    </source>
</evidence>
<accession>A0A2A2HAV5</accession>
<dbReference type="Pfam" id="PF01493">
    <property type="entry name" value="GXGXG"/>
    <property type="match status" value="1"/>
</dbReference>
<feature type="domain" description="Glutamate synthase alpha subunit C-terminal" evidence="7">
    <location>
        <begin position="81"/>
        <end position="235"/>
    </location>
</feature>
<dbReference type="GO" id="GO:0016740">
    <property type="term" value="F:transferase activity"/>
    <property type="evidence" value="ECO:0007669"/>
    <property type="project" value="UniProtKB-KW"/>
</dbReference>
<evidence type="ECO:0000313" key="8">
    <source>
        <dbReference type="EMBL" id="PAV06507.1"/>
    </source>
</evidence>
<reference evidence="8 10" key="2">
    <citation type="journal article" date="2017" name="BMC Genomics">
        <title>Genomic analysis of methanogenic archaea reveals a shift towards energy conservation.</title>
        <authorList>
            <person name="Gilmore S.P."/>
            <person name="Henske J.K."/>
            <person name="Sexton J.A."/>
            <person name="Solomon K.V."/>
            <person name="Seppala S."/>
            <person name="Yoo J.I."/>
            <person name="Huyett L.M."/>
            <person name="Pressman A."/>
            <person name="Cogan J.Z."/>
            <person name="Kivenson V."/>
            <person name="Peng X."/>
            <person name="Tan Y."/>
            <person name="Valentine D.L."/>
            <person name="O'Malley M.A."/>
        </authorList>
    </citation>
    <scope>NUCLEOTIDE SEQUENCE [LARGE SCALE GENOMIC DNA]</scope>
    <source>
        <strain evidence="8 10">1R-7</strain>
    </source>
</reference>
<keyword evidence="4" id="KW-0484">Methanogenesis</keyword>
<dbReference type="NCBIfam" id="TIGR03122">
    <property type="entry name" value="one_C_dehyd_C"/>
    <property type="match status" value="1"/>
</dbReference>
<keyword evidence="10" id="KW-1185">Reference proteome</keyword>
<dbReference type="EC" id="1.2.7.12" evidence="2"/>
<dbReference type="GO" id="GO:0046914">
    <property type="term" value="F:transition metal ion binding"/>
    <property type="evidence" value="ECO:0007669"/>
    <property type="project" value="InterPro"/>
</dbReference>
<name>A0A2A2HAV5_9EURY</name>
<proteinExistence type="predicted"/>
<dbReference type="CDD" id="cd00980">
    <property type="entry name" value="FwdC/FmdC"/>
    <property type="match status" value="1"/>
</dbReference>
<dbReference type="InterPro" id="IPR002489">
    <property type="entry name" value="Glu_synth_asu_C"/>
</dbReference>
<reference evidence="9 11" key="1">
    <citation type="submission" date="2016-04" db="EMBL/GenBank/DDBJ databases">
        <title>Genome sequence of Methanosphaera cuniculi DSM 4103.</title>
        <authorList>
            <person name="Poehlein A."/>
            <person name="Seedorf H."/>
            <person name="Daniel R."/>
        </authorList>
    </citation>
    <scope>NUCLEOTIDE SEQUENCE [LARGE SCALE GENOMIC DNA]</scope>
    <source>
        <strain evidence="9 11">DSM 4103</strain>
    </source>
</reference>
<evidence type="ECO:0000256" key="5">
    <source>
        <dbReference type="ARBA" id="ARBA00023002"/>
    </source>
</evidence>
<dbReference type="GO" id="GO:0018493">
    <property type="term" value="F:formylmethanofuran dehydrogenase activity"/>
    <property type="evidence" value="ECO:0007669"/>
    <property type="project" value="UniProtKB-EC"/>
</dbReference>
<evidence type="ECO:0000313" key="11">
    <source>
        <dbReference type="Proteomes" id="UP000246004"/>
    </source>
</evidence>
<keyword evidence="3" id="KW-0677">Repeat</keyword>
<dbReference type="UniPathway" id="UPA00640">
    <property type="reaction ID" value="UER00692"/>
</dbReference>
<dbReference type="EMBL" id="LMVN01000029">
    <property type="protein sequence ID" value="PAV06507.1"/>
    <property type="molecule type" value="Genomic_DNA"/>
</dbReference>
<dbReference type="InterPro" id="IPR017550">
    <property type="entry name" value="Formylmethanofuran_DH_suC"/>
</dbReference>
<dbReference type="RefSeq" id="WP_095609360.1">
    <property type="nucleotide sequence ID" value="NZ_LMVN01000029.1"/>
</dbReference>
<evidence type="ECO:0000256" key="3">
    <source>
        <dbReference type="ARBA" id="ARBA00022737"/>
    </source>
</evidence>
<evidence type="ECO:0000313" key="10">
    <source>
        <dbReference type="Proteomes" id="UP000217528"/>
    </source>
</evidence>
<dbReference type="PANTHER" id="PTHR39673:SF5">
    <property type="entry name" value="TUNGSTEN-CONTAINING FORMYLMETHANOFURAN DEHYDROGENASE 2 SUBUNIT C"/>
    <property type="match status" value="1"/>
</dbReference>
<keyword evidence="5" id="KW-0560">Oxidoreductase</keyword>
<evidence type="ECO:0000313" key="9">
    <source>
        <dbReference type="EMBL" id="PWL09001.1"/>
    </source>
</evidence>
<dbReference type="OrthoDB" id="106216at2157"/>
<dbReference type="Proteomes" id="UP000217528">
    <property type="component" value="Unassembled WGS sequence"/>
</dbReference>
<dbReference type="EMBL" id="LWMS01000002">
    <property type="protein sequence ID" value="PWL09001.1"/>
    <property type="molecule type" value="Genomic_DNA"/>
</dbReference>
<comment type="catalytic activity">
    <reaction evidence="6">
        <text>N-formylmethanofuran + 2 oxidized [2Fe-2S]-[ferredoxin] + H2O = methanofuran + 2 reduced [2Fe-2S]-[ferredoxin] + CO2 + H(+)</text>
        <dbReference type="Rhea" id="RHEA:19841"/>
        <dbReference type="Rhea" id="RHEA-COMP:10000"/>
        <dbReference type="Rhea" id="RHEA-COMP:10001"/>
        <dbReference type="ChEBI" id="CHEBI:15377"/>
        <dbReference type="ChEBI" id="CHEBI:15378"/>
        <dbReference type="ChEBI" id="CHEBI:16526"/>
        <dbReference type="ChEBI" id="CHEBI:33737"/>
        <dbReference type="ChEBI" id="CHEBI:33738"/>
        <dbReference type="ChEBI" id="CHEBI:57727"/>
        <dbReference type="ChEBI" id="CHEBI:58151"/>
        <dbReference type="EC" id="1.2.7.12"/>
    </reaction>
</comment>
<dbReference type="GO" id="GO:0016787">
    <property type="term" value="F:hydrolase activity"/>
    <property type="evidence" value="ECO:0007669"/>
    <property type="project" value="UniProtKB-KW"/>
</dbReference>
<dbReference type="AlphaFoldDB" id="A0A2A2HAV5"/>
<keyword evidence="9" id="KW-0378">Hydrolase</keyword>
<sequence>MRTINLFMKQHTKIPLEFDNILPELLYDKTDDEIENTLIYHGNRRENLSDYFNITTTGEASSGDECVIIINGNLDRVKYIGLRMTKGQIIANGNVDMHLGAQMQGGEIIVNGNAESYVGREMQGGNIIVNGDVKEFCGASYMGEWRGMNGGCILINGNAGRQLGECMSGGEIIVNGNCDMLPAIHMTGGYIQINGNISKWPAGQMKRGIIVVNGDVGEILEGFTKKEVIQNPQINGEYHIGKYALYTGDETVRGKAQLWIKQ</sequence>
<dbReference type="SUPFAM" id="SSF69336">
    <property type="entry name" value="Alpha subunit of glutamate synthase, C-terminal domain"/>
    <property type="match status" value="1"/>
</dbReference>
<evidence type="ECO:0000256" key="2">
    <source>
        <dbReference type="ARBA" id="ARBA00012692"/>
    </source>
</evidence>
<dbReference type="PANTHER" id="PTHR39673">
    <property type="entry name" value="TUNGSTEN FORMYLMETHANOFURAN DEHYDROGENASE, SUBUNIT C (FWDC)"/>
    <property type="match status" value="1"/>
</dbReference>